<sequence>THPAFSTTSPKWSLEKEIIALKIRSNISFPEACKMVVDRTPKSGVSYSSVLKA</sequence>
<evidence type="ECO:0000313" key="3">
    <source>
        <dbReference type="Proteomes" id="UP000499080"/>
    </source>
</evidence>
<proteinExistence type="predicted"/>
<comment type="caution">
    <text evidence="1">The sequence shown here is derived from an EMBL/GenBank/DDBJ whole genome shotgun (WGS) entry which is preliminary data.</text>
</comment>
<evidence type="ECO:0000313" key="2">
    <source>
        <dbReference type="EMBL" id="GBO44760.1"/>
    </source>
</evidence>
<organism evidence="1 3">
    <name type="scientific">Araneus ventricosus</name>
    <name type="common">Orbweaver spider</name>
    <name type="synonym">Epeira ventricosa</name>
    <dbReference type="NCBI Taxonomy" id="182803"/>
    <lineage>
        <taxon>Eukaryota</taxon>
        <taxon>Metazoa</taxon>
        <taxon>Ecdysozoa</taxon>
        <taxon>Arthropoda</taxon>
        <taxon>Chelicerata</taxon>
        <taxon>Arachnida</taxon>
        <taxon>Araneae</taxon>
        <taxon>Araneomorphae</taxon>
        <taxon>Entelegynae</taxon>
        <taxon>Araneoidea</taxon>
        <taxon>Araneidae</taxon>
        <taxon>Araneus</taxon>
    </lineage>
</organism>
<dbReference type="AlphaFoldDB" id="A0A4Y2X9B6"/>
<protein>
    <submittedName>
        <fullName evidence="1">Uncharacterized protein</fullName>
    </submittedName>
</protein>
<feature type="non-terminal residue" evidence="1">
    <location>
        <position position="1"/>
    </location>
</feature>
<keyword evidence="3" id="KW-1185">Reference proteome</keyword>
<reference evidence="1 3" key="1">
    <citation type="journal article" date="2019" name="Sci. Rep.">
        <title>Orb-weaving spider Araneus ventricosus genome elucidates the spidroin gene catalogue.</title>
        <authorList>
            <person name="Kono N."/>
            <person name="Nakamura H."/>
            <person name="Ohtoshi R."/>
            <person name="Moran D.A.P."/>
            <person name="Shinohara A."/>
            <person name="Yoshida Y."/>
            <person name="Fujiwara M."/>
            <person name="Mori M."/>
            <person name="Tomita M."/>
            <person name="Arakawa K."/>
        </authorList>
    </citation>
    <scope>NUCLEOTIDE SEQUENCE [LARGE SCALE GENOMIC DNA]</scope>
</reference>
<dbReference type="Proteomes" id="UP000499080">
    <property type="component" value="Unassembled WGS sequence"/>
</dbReference>
<dbReference type="OrthoDB" id="6776451at2759"/>
<name>A0A4Y2X9B6_ARAVE</name>
<dbReference type="EMBL" id="BGPR01071624">
    <property type="protein sequence ID" value="GBO44760.1"/>
    <property type="molecule type" value="Genomic_DNA"/>
</dbReference>
<evidence type="ECO:0000313" key="1">
    <source>
        <dbReference type="EMBL" id="GBO44757.1"/>
    </source>
</evidence>
<gene>
    <name evidence="2" type="ORF">AVEN_107090_1</name>
    <name evidence="1" type="ORF">AVEN_56329_1</name>
</gene>
<accession>A0A4Y2X9B6</accession>
<dbReference type="EMBL" id="BGPR01071622">
    <property type="protein sequence ID" value="GBO44757.1"/>
    <property type="molecule type" value="Genomic_DNA"/>
</dbReference>